<dbReference type="Proteomes" id="UP001281410">
    <property type="component" value="Unassembled WGS sequence"/>
</dbReference>
<dbReference type="CDD" id="cd06222">
    <property type="entry name" value="RNase_H_like"/>
    <property type="match status" value="1"/>
</dbReference>
<evidence type="ECO:0000313" key="2">
    <source>
        <dbReference type="EMBL" id="KAK3206130.1"/>
    </source>
</evidence>
<protein>
    <recommendedName>
        <fullName evidence="1">RNase H type-1 domain-containing protein</fullName>
    </recommendedName>
</protein>
<dbReference type="InterPro" id="IPR044730">
    <property type="entry name" value="RNase_H-like_dom_plant"/>
</dbReference>
<accession>A0AAE0A8P9</accession>
<evidence type="ECO:0000259" key="1">
    <source>
        <dbReference type="Pfam" id="PF13456"/>
    </source>
</evidence>
<dbReference type="InterPro" id="IPR052929">
    <property type="entry name" value="RNase_H-like_EbsB-rel"/>
</dbReference>
<gene>
    <name evidence="2" type="ORF">Dsin_020176</name>
</gene>
<dbReference type="EMBL" id="JANJYJ010000006">
    <property type="protein sequence ID" value="KAK3206130.1"/>
    <property type="molecule type" value="Genomic_DNA"/>
</dbReference>
<dbReference type="InterPro" id="IPR002156">
    <property type="entry name" value="RNaseH_domain"/>
</dbReference>
<dbReference type="Gene3D" id="3.30.420.10">
    <property type="entry name" value="Ribonuclease H-like superfamily/Ribonuclease H"/>
    <property type="match status" value="1"/>
</dbReference>
<dbReference type="InterPro" id="IPR036397">
    <property type="entry name" value="RNaseH_sf"/>
</dbReference>
<proteinExistence type="predicted"/>
<dbReference type="PANTHER" id="PTHR47074">
    <property type="entry name" value="BNAC02G40300D PROTEIN"/>
    <property type="match status" value="1"/>
</dbReference>
<name>A0AAE0A8P9_9ROSI</name>
<dbReference type="PANTHER" id="PTHR47074:SF11">
    <property type="entry name" value="REVERSE TRANSCRIPTASE-LIKE PROTEIN"/>
    <property type="match status" value="1"/>
</dbReference>
<dbReference type="SUPFAM" id="SSF53098">
    <property type="entry name" value="Ribonuclease H-like"/>
    <property type="match status" value="1"/>
</dbReference>
<comment type="caution">
    <text evidence="2">The sequence shown here is derived from an EMBL/GenBank/DDBJ whole genome shotgun (WGS) entry which is preliminary data.</text>
</comment>
<dbReference type="InterPro" id="IPR012337">
    <property type="entry name" value="RNaseH-like_sf"/>
</dbReference>
<dbReference type="AlphaFoldDB" id="A0AAE0A8P9"/>
<evidence type="ECO:0000313" key="3">
    <source>
        <dbReference type="Proteomes" id="UP001281410"/>
    </source>
</evidence>
<organism evidence="2 3">
    <name type="scientific">Dipteronia sinensis</name>
    <dbReference type="NCBI Taxonomy" id="43782"/>
    <lineage>
        <taxon>Eukaryota</taxon>
        <taxon>Viridiplantae</taxon>
        <taxon>Streptophyta</taxon>
        <taxon>Embryophyta</taxon>
        <taxon>Tracheophyta</taxon>
        <taxon>Spermatophyta</taxon>
        <taxon>Magnoliopsida</taxon>
        <taxon>eudicotyledons</taxon>
        <taxon>Gunneridae</taxon>
        <taxon>Pentapetalae</taxon>
        <taxon>rosids</taxon>
        <taxon>malvids</taxon>
        <taxon>Sapindales</taxon>
        <taxon>Sapindaceae</taxon>
        <taxon>Hippocastanoideae</taxon>
        <taxon>Acereae</taxon>
        <taxon>Dipteronia</taxon>
    </lineage>
</organism>
<dbReference type="Pfam" id="PF13456">
    <property type="entry name" value="RVT_3"/>
    <property type="match status" value="1"/>
</dbReference>
<dbReference type="GO" id="GO:0004523">
    <property type="term" value="F:RNA-DNA hybrid ribonuclease activity"/>
    <property type="evidence" value="ECO:0007669"/>
    <property type="project" value="InterPro"/>
</dbReference>
<reference evidence="2" key="1">
    <citation type="journal article" date="2023" name="Plant J.">
        <title>Genome sequences and population genomics provide insights into the demographic history, inbreeding, and mutation load of two 'living fossil' tree species of Dipteronia.</title>
        <authorList>
            <person name="Feng Y."/>
            <person name="Comes H.P."/>
            <person name="Chen J."/>
            <person name="Zhu S."/>
            <person name="Lu R."/>
            <person name="Zhang X."/>
            <person name="Li P."/>
            <person name="Qiu J."/>
            <person name="Olsen K.M."/>
            <person name="Qiu Y."/>
        </authorList>
    </citation>
    <scope>NUCLEOTIDE SEQUENCE</scope>
    <source>
        <strain evidence="2">NBL</strain>
    </source>
</reference>
<keyword evidence="3" id="KW-1185">Reference proteome</keyword>
<sequence>MNTDAALNASNDRVDFGIIIRDHTGGVMASSSQFVVAGFPLETTEAMAIFRGLEFARDSGLLPCTMKSDAQGILNLINSRAAPFLEVRLIINDIIISLDSHPDCSVVFAPIG</sequence>
<dbReference type="GO" id="GO:0003676">
    <property type="term" value="F:nucleic acid binding"/>
    <property type="evidence" value="ECO:0007669"/>
    <property type="project" value="InterPro"/>
</dbReference>
<feature type="domain" description="RNase H type-1" evidence="1">
    <location>
        <begin position="2"/>
        <end position="110"/>
    </location>
</feature>